<evidence type="ECO:0000256" key="1">
    <source>
        <dbReference type="SAM" id="SignalP"/>
    </source>
</evidence>
<dbReference type="RefSeq" id="WP_278489480.1">
    <property type="nucleotide sequence ID" value="NZ_JABZTM010000026.1"/>
</dbReference>
<dbReference type="InterPro" id="IPR011050">
    <property type="entry name" value="Pectin_lyase_fold/virulence"/>
</dbReference>
<dbReference type="Proteomes" id="UP000787419">
    <property type="component" value="Unassembled WGS sequence"/>
</dbReference>
<evidence type="ECO:0000313" key="3">
    <source>
        <dbReference type="Proteomes" id="UP000787419"/>
    </source>
</evidence>
<evidence type="ECO:0000313" key="2">
    <source>
        <dbReference type="EMBL" id="MBF1446461.1"/>
    </source>
</evidence>
<protein>
    <submittedName>
        <fullName evidence="2">Peptidase</fullName>
    </submittedName>
</protein>
<feature type="chain" id="PRO_5038891312" evidence="1">
    <location>
        <begin position="25"/>
        <end position="489"/>
    </location>
</feature>
<dbReference type="EMBL" id="JABZTM010000026">
    <property type="protein sequence ID" value="MBF1446461.1"/>
    <property type="molecule type" value="Genomic_DNA"/>
</dbReference>
<keyword evidence="1" id="KW-0732">Signal</keyword>
<feature type="signal peptide" evidence="1">
    <location>
        <begin position="1"/>
        <end position="24"/>
    </location>
</feature>
<dbReference type="AlphaFoldDB" id="A0A9D5WVM8"/>
<reference evidence="2" key="1">
    <citation type="submission" date="2020-04" db="EMBL/GenBank/DDBJ databases">
        <title>Deep metagenomics examines the oral microbiome during advanced dental caries in children, revealing novel taxa and co-occurrences with host molecules.</title>
        <authorList>
            <person name="Baker J.L."/>
            <person name="Morton J.T."/>
            <person name="Dinis M."/>
            <person name="Alvarez R."/>
            <person name="Tran N.C."/>
            <person name="Knight R."/>
            <person name="Edlund A."/>
        </authorList>
    </citation>
    <scope>NUCLEOTIDE SEQUENCE</scope>
    <source>
        <strain evidence="2">JCVI_32_bin.50</strain>
    </source>
</reference>
<organism evidence="2 3">
    <name type="scientific">Prevotella nigrescens</name>
    <dbReference type="NCBI Taxonomy" id="28133"/>
    <lineage>
        <taxon>Bacteria</taxon>
        <taxon>Pseudomonadati</taxon>
        <taxon>Bacteroidota</taxon>
        <taxon>Bacteroidia</taxon>
        <taxon>Bacteroidales</taxon>
        <taxon>Prevotellaceae</taxon>
        <taxon>Prevotella</taxon>
    </lineage>
</organism>
<accession>A0A9D5WVM8</accession>
<proteinExistence type="predicted"/>
<comment type="caution">
    <text evidence="2">The sequence shown here is derived from an EMBL/GenBank/DDBJ whole genome shotgun (WGS) entry which is preliminary data.</text>
</comment>
<dbReference type="SUPFAM" id="SSF51126">
    <property type="entry name" value="Pectin lyase-like"/>
    <property type="match status" value="1"/>
</dbReference>
<sequence>MKKQVLFTFILAIVATMWTSTVQAQLQEYGAWIAGVQITSDNCNDLSVIPSVTGKAKYDPSENAIVLENATIKTSGKVAIEVHKNLGLKVIGKCKIESDTTAIRLTSFLEIYSNRRTFDDQCLDVIGGDTAISMIGLYGTLTVRDCTVNAKATTSNGVGISGRESVITIEDDCARFTAEGKGGSIRDLGNIRFRVSYIMQPKRAKFDEELKCVTLNGELVKTKVVIESVTFYPLRVGSDRVHSGNCDDLTQIEDVKGKAYYDPNTKTLTLDNVTIKALIGRGIANFVDDLTIRLIGKNTIIGNDDVGIENFKRATIVGVDNAFLKVAGGETGPSITCKCGIRNVNTITVRRCTIEATGGVHGLREGNWEFDHCTVRARGGYNYADYAGSISHLYGIPKFIGCKITSPEGTYWKDFLYLNEYNYYSLLGADDKPVIDWVTIEELTGIDTPNADTATKQGIYTLSGVRLQGELNDLPKGVYIVNGQKVVKQ</sequence>
<name>A0A9D5WVM8_9BACT</name>
<gene>
    <name evidence="2" type="ORF">HXN55_03595</name>
</gene>